<gene>
    <name evidence="2" type="ORF">FYJ33_01350</name>
</gene>
<evidence type="ECO:0000313" key="2">
    <source>
        <dbReference type="EMBL" id="MSR90090.1"/>
    </source>
</evidence>
<accession>A0A7X2T0E9</accession>
<dbReference type="RefSeq" id="WP_154529965.1">
    <property type="nucleotide sequence ID" value="NZ_JAQXTV010000232.1"/>
</dbReference>
<protein>
    <submittedName>
        <fullName evidence="2">Uncharacterized protein</fullName>
    </submittedName>
</protein>
<sequence length="116" mass="13332">MQLLLKILLLTLIAVGTLISYGLLNIYVLSKFRPNKWIIFTIGMVILFIPFGVTIATGKSYFILQILTTVIFVILALWFIDLMKFSPKKKDKEKKIVIKSKAKPNRAKQFKNNQSK</sequence>
<feature type="transmembrane region" description="Helical" evidence="1">
    <location>
        <begin position="37"/>
        <end position="56"/>
    </location>
</feature>
<feature type="transmembrane region" description="Helical" evidence="1">
    <location>
        <begin position="6"/>
        <end position="30"/>
    </location>
</feature>
<organism evidence="2 3">
    <name type="scientific">Inconstantimicrobium porci</name>
    <dbReference type="NCBI Taxonomy" id="2652291"/>
    <lineage>
        <taxon>Bacteria</taxon>
        <taxon>Bacillati</taxon>
        <taxon>Bacillota</taxon>
        <taxon>Clostridia</taxon>
        <taxon>Eubacteriales</taxon>
        <taxon>Clostridiaceae</taxon>
        <taxon>Inconstantimicrobium</taxon>
    </lineage>
</organism>
<dbReference type="AlphaFoldDB" id="A0A7X2T0E9"/>
<evidence type="ECO:0000256" key="1">
    <source>
        <dbReference type="SAM" id="Phobius"/>
    </source>
</evidence>
<name>A0A7X2T0E9_9CLOT</name>
<keyword evidence="1" id="KW-0812">Transmembrane</keyword>
<keyword evidence="1" id="KW-0472">Membrane</keyword>
<keyword evidence="3" id="KW-1185">Reference proteome</keyword>
<proteinExistence type="predicted"/>
<keyword evidence="1" id="KW-1133">Transmembrane helix</keyword>
<reference evidence="2 3" key="1">
    <citation type="submission" date="2019-08" db="EMBL/GenBank/DDBJ databases">
        <title>In-depth cultivation of the pig gut microbiome towards novel bacterial diversity and tailored functional studies.</title>
        <authorList>
            <person name="Wylensek D."/>
            <person name="Hitch T.C.A."/>
            <person name="Clavel T."/>
        </authorList>
    </citation>
    <scope>NUCLEOTIDE SEQUENCE [LARGE SCALE GENOMIC DNA]</scope>
    <source>
        <strain evidence="2 3">WCA-383-APC-5B</strain>
    </source>
</reference>
<dbReference type="EMBL" id="VULX01000001">
    <property type="protein sequence ID" value="MSR90090.1"/>
    <property type="molecule type" value="Genomic_DNA"/>
</dbReference>
<evidence type="ECO:0000313" key="3">
    <source>
        <dbReference type="Proteomes" id="UP000460287"/>
    </source>
</evidence>
<comment type="caution">
    <text evidence="2">The sequence shown here is derived from an EMBL/GenBank/DDBJ whole genome shotgun (WGS) entry which is preliminary data.</text>
</comment>
<feature type="transmembrane region" description="Helical" evidence="1">
    <location>
        <begin position="62"/>
        <end position="80"/>
    </location>
</feature>
<dbReference type="Proteomes" id="UP000460287">
    <property type="component" value="Unassembled WGS sequence"/>
</dbReference>